<proteinExistence type="predicted"/>
<comment type="caution">
    <text evidence="1">The sequence shown here is derived from an EMBL/GenBank/DDBJ whole genome shotgun (WGS) entry which is preliminary data.</text>
</comment>
<reference evidence="1 2" key="1">
    <citation type="submission" date="2024-01" db="EMBL/GenBank/DDBJ databases">
        <title>The genomes of 5 underutilized Papilionoideae crops provide insights into root nodulation and disease resistanc.</title>
        <authorList>
            <person name="Yuan L."/>
        </authorList>
    </citation>
    <scope>NUCLEOTIDE SEQUENCE [LARGE SCALE GENOMIC DNA]</scope>
    <source>
        <strain evidence="1">ZHUSHIDOU_FW_LH</strain>
        <tissue evidence="1">Leaf</tissue>
    </source>
</reference>
<dbReference type="AlphaFoldDB" id="A0AAN9EGQ0"/>
<organism evidence="1 2">
    <name type="scientific">Crotalaria pallida</name>
    <name type="common">Smooth rattlebox</name>
    <name type="synonym">Crotalaria striata</name>
    <dbReference type="NCBI Taxonomy" id="3830"/>
    <lineage>
        <taxon>Eukaryota</taxon>
        <taxon>Viridiplantae</taxon>
        <taxon>Streptophyta</taxon>
        <taxon>Embryophyta</taxon>
        <taxon>Tracheophyta</taxon>
        <taxon>Spermatophyta</taxon>
        <taxon>Magnoliopsida</taxon>
        <taxon>eudicotyledons</taxon>
        <taxon>Gunneridae</taxon>
        <taxon>Pentapetalae</taxon>
        <taxon>rosids</taxon>
        <taxon>fabids</taxon>
        <taxon>Fabales</taxon>
        <taxon>Fabaceae</taxon>
        <taxon>Papilionoideae</taxon>
        <taxon>50 kb inversion clade</taxon>
        <taxon>genistoids sensu lato</taxon>
        <taxon>core genistoids</taxon>
        <taxon>Crotalarieae</taxon>
        <taxon>Crotalaria</taxon>
    </lineage>
</organism>
<dbReference type="Proteomes" id="UP001372338">
    <property type="component" value="Unassembled WGS sequence"/>
</dbReference>
<name>A0AAN9EGQ0_CROPI</name>
<keyword evidence="2" id="KW-1185">Reference proteome</keyword>
<evidence type="ECO:0000313" key="2">
    <source>
        <dbReference type="Proteomes" id="UP001372338"/>
    </source>
</evidence>
<dbReference type="EMBL" id="JAYWIO010000006">
    <property type="protein sequence ID" value="KAK7255995.1"/>
    <property type="molecule type" value="Genomic_DNA"/>
</dbReference>
<accession>A0AAN9EGQ0</accession>
<gene>
    <name evidence="1" type="ORF">RIF29_29424</name>
</gene>
<evidence type="ECO:0000313" key="1">
    <source>
        <dbReference type="EMBL" id="KAK7255995.1"/>
    </source>
</evidence>
<sequence>MGRVAAAPCVLLLRRTTEAGCGAWGRSRPAPEEGCGVLLNVEIDMNIFVHEIEELAQGEKEVGKSA</sequence>
<protein>
    <submittedName>
        <fullName evidence="1">Uncharacterized protein</fullName>
    </submittedName>
</protein>